<dbReference type="Proteomes" id="UP000001887">
    <property type="component" value="Chromosome"/>
</dbReference>
<evidence type="ECO:0000313" key="1">
    <source>
        <dbReference type="EMBL" id="ADB17717.1"/>
    </source>
</evidence>
<dbReference type="STRING" id="530564.Psta_3053"/>
<evidence type="ECO:0000313" key="2">
    <source>
        <dbReference type="Proteomes" id="UP000001887"/>
    </source>
</evidence>
<dbReference type="KEGG" id="psl:Psta_3053"/>
<dbReference type="AlphaFoldDB" id="D2R9G7"/>
<dbReference type="OrthoDB" id="9793188at2"/>
<dbReference type="HOGENOM" id="CLU_1325335_0_0_0"/>
<accession>D2R9G7</accession>
<keyword evidence="2" id="KW-1185">Reference proteome</keyword>
<proteinExistence type="predicted"/>
<sequence>MTSRWQFDDPPNTASFTTSFVLDGAPILRVYHDYDGGWQLHGPPDNLATPDVARIVSLGSMIAHDPSLCELHDLPNGWLAFRKSTKDRWKRQKNNPFPAYAENGYYLEDAVWMTKHRDDVHPPSEERRDNLEVGTYVKLLFRFAAEDAQRRDKQTERMWVLITHIDEDGNYIGTLASDPYNSSTLTWGDTIQFHPLHVMEILEEDGA</sequence>
<dbReference type="EMBL" id="CP001848">
    <property type="protein sequence ID" value="ADB17717.1"/>
    <property type="molecule type" value="Genomic_DNA"/>
</dbReference>
<organism evidence="1 2">
    <name type="scientific">Pirellula staleyi (strain ATCC 27377 / DSM 6068 / ICPB 4128)</name>
    <name type="common">Pirella staleyi</name>
    <dbReference type="NCBI Taxonomy" id="530564"/>
    <lineage>
        <taxon>Bacteria</taxon>
        <taxon>Pseudomonadati</taxon>
        <taxon>Planctomycetota</taxon>
        <taxon>Planctomycetia</taxon>
        <taxon>Pirellulales</taxon>
        <taxon>Pirellulaceae</taxon>
        <taxon>Pirellula</taxon>
    </lineage>
</organism>
<evidence type="ECO:0008006" key="3">
    <source>
        <dbReference type="Google" id="ProtNLM"/>
    </source>
</evidence>
<reference evidence="1 2" key="1">
    <citation type="journal article" date="2009" name="Stand. Genomic Sci.">
        <title>Complete genome sequence of Pirellula staleyi type strain (ATCC 27377).</title>
        <authorList>
            <person name="Clum A."/>
            <person name="Tindall B.J."/>
            <person name="Sikorski J."/>
            <person name="Ivanova N."/>
            <person name="Mavrommatis K."/>
            <person name="Lucas S."/>
            <person name="Glavina del Rio T."/>
            <person name="Nolan M."/>
            <person name="Chen F."/>
            <person name="Tice H."/>
            <person name="Pitluck S."/>
            <person name="Cheng J.F."/>
            <person name="Chertkov O."/>
            <person name="Brettin T."/>
            <person name="Han C."/>
            <person name="Detter J.C."/>
            <person name="Kuske C."/>
            <person name="Bruce D."/>
            <person name="Goodwin L."/>
            <person name="Ovchinikova G."/>
            <person name="Pati A."/>
            <person name="Mikhailova N."/>
            <person name="Chen A."/>
            <person name="Palaniappan K."/>
            <person name="Land M."/>
            <person name="Hauser L."/>
            <person name="Chang Y.J."/>
            <person name="Jeffries C.D."/>
            <person name="Chain P."/>
            <person name="Rohde M."/>
            <person name="Goker M."/>
            <person name="Bristow J."/>
            <person name="Eisen J.A."/>
            <person name="Markowitz V."/>
            <person name="Hugenholtz P."/>
            <person name="Kyrpides N.C."/>
            <person name="Klenk H.P."/>
            <person name="Lapidus A."/>
        </authorList>
    </citation>
    <scope>NUCLEOTIDE SEQUENCE [LARGE SCALE GENOMIC DNA]</scope>
    <source>
        <strain evidence="2">ATCC 27377 / DSM 6068 / ICPB 4128</strain>
    </source>
</reference>
<dbReference type="eggNOG" id="COG4859">
    <property type="taxonomic scope" value="Bacteria"/>
</dbReference>
<name>D2R9G7_PIRSD</name>
<gene>
    <name evidence="1" type="ordered locus">Psta_3053</name>
</gene>
<protein>
    <recommendedName>
        <fullName evidence="3">DUF2314 domain-containing protein</fullName>
    </recommendedName>
</protein>